<name>A0A2P2IZX6_RHIMU</name>
<accession>A0A2P2IZX6</accession>
<evidence type="ECO:0000313" key="1">
    <source>
        <dbReference type="EMBL" id="MBW86783.1"/>
    </source>
</evidence>
<protein>
    <submittedName>
        <fullName evidence="1">Uncharacterized protein</fullName>
    </submittedName>
</protein>
<dbReference type="AlphaFoldDB" id="A0A2P2IZX6"/>
<dbReference type="EMBL" id="GGEC01006300">
    <property type="protein sequence ID" value="MBW86783.1"/>
    <property type="molecule type" value="Transcribed_RNA"/>
</dbReference>
<sequence>MWLWDELNSEVMDPWSSRFTVN</sequence>
<organism evidence="1">
    <name type="scientific">Rhizophora mucronata</name>
    <name type="common">Asiatic mangrove</name>
    <dbReference type="NCBI Taxonomy" id="61149"/>
    <lineage>
        <taxon>Eukaryota</taxon>
        <taxon>Viridiplantae</taxon>
        <taxon>Streptophyta</taxon>
        <taxon>Embryophyta</taxon>
        <taxon>Tracheophyta</taxon>
        <taxon>Spermatophyta</taxon>
        <taxon>Magnoliopsida</taxon>
        <taxon>eudicotyledons</taxon>
        <taxon>Gunneridae</taxon>
        <taxon>Pentapetalae</taxon>
        <taxon>rosids</taxon>
        <taxon>fabids</taxon>
        <taxon>Malpighiales</taxon>
        <taxon>Rhizophoraceae</taxon>
        <taxon>Rhizophora</taxon>
    </lineage>
</organism>
<reference evidence="1" key="1">
    <citation type="submission" date="2018-02" db="EMBL/GenBank/DDBJ databases">
        <title>Rhizophora mucronata_Transcriptome.</title>
        <authorList>
            <person name="Meera S.P."/>
            <person name="Sreeshan A."/>
            <person name="Augustine A."/>
        </authorList>
    </citation>
    <scope>NUCLEOTIDE SEQUENCE</scope>
    <source>
        <tissue evidence="1">Leaf</tissue>
    </source>
</reference>
<proteinExistence type="predicted"/>